<evidence type="ECO:0000256" key="2">
    <source>
        <dbReference type="ARBA" id="ARBA00005695"/>
    </source>
</evidence>
<evidence type="ECO:0000256" key="3">
    <source>
        <dbReference type="ARBA" id="ARBA00022448"/>
    </source>
</evidence>
<feature type="chain" id="PRO_5047264843" evidence="5">
    <location>
        <begin position="26"/>
        <end position="558"/>
    </location>
</feature>
<comment type="subcellular location">
    <subcellularLocation>
        <location evidence="1">Periplasm</location>
    </subcellularLocation>
</comment>
<accession>A0ABW0PRX8</accession>
<dbReference type="InterPro" id="IPR000914">
    <property type="entry name" value="SBP_5_dom"/>
</dbReference>
<gene>
    <name evidence="7" type="ORF">ACFPP9_01700</name>
</gene>
<organism evidence="7 8">
    <name type="scientific">Kaistia terrae</name>
    <dbReference type="NCBI Taxonomy" id="537017"/>
    <lineage>
        <taxon>Bacteria</taxon>
        <taxon>Pseudomonadati</taxon>
        <taxon>Pseudomonadota</taxon>
        <taxon>Alphaproteobacteria</taxon>
        <taxon>Hyphomicrobiales</taxon>
        <taxon>Kaistiaceae</taxon>
        <taxon>Kaistia</taxon>
    </lineage>
</organism>
<comment type="similarity">
    <text evidence="2">Belongs to the bacterial solute-binding protein 5 family.</text>
</comment>
<dbReference type="Gene3D" id="3.40.190.10">
    <property type="entry name" value="Periplasmic binding protein-like II"/>
    <property type="match status" value="1"/>
</dbReference>
<evidence type="ECO:0000256" key="5">
    <source>
        <dbReference type="SAM" id="SignalP"/>
    </source>
</evidence>
<sequence>MLKRNVLLSAVAAAGLAIAIAPASAAQQILVLAEDVPAGLDYDGPSAAIPASQQGMVSLLEPLVGYAAGPANESGVGMPDFSKIEGRLVERWDYDPATLTWTLHLRKGVKGCDGATFDAKDVAYTFARAKSVSGAAPIGWFLSNVASIDGFTPAVFGDDPKAKELGDEVKIIDDYTVQIRQSEPNALFLPVLSIFGLLVYDKETMEKHATEKDPWSHDYANSVNAPGFGAYCLDKWTKNQEITYKANPDYYRGKPAIDKVSVRRVPQSSNRVVVLRTGQAQLATGMTPKEFDSLRTAKGVAVGGVTGNENLFVHMNFKSKPFDDPKVRQAIAHAIPFEQIIKTGYFGQANQWNGSVPSSYPGYKAEAAFTYDPAKAKALLAEAGYPDGKGLEAFADAFQLSYVAEKESTLGPVVNIIQSSLRAVGVPATLNPIPQTQYGDRQLVKGDLPFAVNDQEKPIGVDAGYAIQLFFVSKDKGGLNNMVNYSSPVVDDLWAKARIEPDAAKRTDMLAQIQDQLTADVAWLPVVEYKTQWAYSDKLKGLRWYPDNAVRYFDLSVQ</sequence>
<keyword evidence="3" id="KW-0813">Transport</keyword>
<dbReference type="PANTHER" id="PTHR30290">
    <property type="entry name" value="PERIPLASMIC BINDING COMPONENT OF ABC TRANSPORTER"/>
    <property type="match status" value="1"/>
</dbReference>
<name>A0ABW0PRX8_9HYPH</name>
<comment type="caution">
    <text evidence="7">The sequence shown here is derived from an EMBL/GenBank/DDBJ whole genome shotgun (WGS) entry which is preliminary data.</text>
</comment>
<dbReference type="InterPro" id="IPR030678">
    <property type="entry name" value="Peptide/Ni-bd"/>
</dbReference>
<dbReference type="SUPFAM" id="SSF53850">
    <property type="entry name" value="Periplasmic binding protein-like II"/>
    <property type="match status" value="1"/>
</dbReference>
<dbReference type="InterPro" id="IPR039424">
    <property type="entry name" value="SBP_5"/>
</dbReference>
<proteinExistence type="inferred from homology"/>
<dbReference type="Pfam" id="PF00496">
    <property type="entry name" value="SBP_bac_5"/>
    <property type="match status" value="1"/>
</dbReference>
<feature type="signal peptide" evidence="5">
    <location>
        <begin position="1"/>
        <end position="25"/>
    </location>
</feature>
<keyword evidence="4 5" id="KW-0732">Signal</keyword>
<dbReference type="PIRSF" id="PIRSF002741">
    <property type="entry name" value="MppA"/>
    <property type="match status" value="1"/>
</dbReference>
<dbReference type="CDD" id="cd08512">
    <property type="entry name" value="PBP2_NikA_DppA_OppA_like_7"/>
    <property type="match status" value="1"/>
</dbReference>
<evidence type="ECO:0000256" key="1">
    <source>
        <dbReference type="ARBA" id="ARBA00004418"/>
    </source>
</evidence>
<keyword evidence="8" id="KW-1185">Reference proteome</keyword>
<dbReference type="Gene3D" id="3.90.76.10">
    <property type="entry name" value="Dipeptide-binding Protein, Domain 1"/>
    <property type="match status" value="1"/>
</dbReference>
<reference evidence="8" key="1">
    <citation type="journal article" date="2019" name="Int. J. Syst. Evol. Microbiol.">
        <title>The Global Catalogue of Microorganisms (GCM) 10K type strain sequencing project: providing services to taxonomists for standard genome sequencing and annotation.</title>
        <authorList>
            <consortium name="The Broad Institute Genomics Platform"/>
            <consortium name="The Broad Institute Genome Sequencing Center for Infectious Disease"/>
            <person name="Wu L."/>
            <person name="Ma J."/>
        </authorList>
    </citation>
    <scope>NUCLEOTIDE SEQUENCE [LARGE SCALE GENOMIC DNA]</scope>
    <source>
        <strain evidence="8">KACC 12633</strain>
    </source>
</reference>
<dbReference type="Proteomes" id="UP001596150">
    <property type="component" value="Unassembled WGS sequence"/>
</dbReference>
<evidence type="ECO:0000259" key="6">
    <source>
        <dbReference type="Pfam" id="PF00496"/>
    </source>
</evidence>
<dbReference type="PANTHER" id="PTHR30290:SF10">
    <property type="entry name" value="PERIPLASMIC OLIGOPEPTIDE-BINDING PROTEIN-RELATED"/>
    <property type="match status" value="1"/>
</dbReference>
<dbReference type="Gene3D" id="3.10.105.10">
    <property type="entry name" value="Dipeptide-binding Protein, Domain 3"/>
    <property type="match status" value="1"/>
</dbReference>
<evidence type="ECO:0000313" key="8">
    <source>
        <dbReference type="Proteomes" id="UP001596150"/>
    </source>
</evidence>
<dbReference type="RefSeq" id="WP_266342501.1">
    <property type="nucleotide sequence ID" value="NZ_JAPKNH010000002.1"/>
</dbReference>
<feature type="domain" description="Solute-binding protein family 5" evidence="6">
    <location>
        <begin position="83"/>
        <end position="453"/>
    </location>
</feature>
<dbReference type="EMBL" id="JBHSML010000002">
    <property type="protein sequence ID" value="MFC5514467.1"/>
    <property type="molecule type" value="Genomic_DNA"/>
</dbReference>
<evidence type="ECO:0000256" key="4">
    <source>
        <dbReference type="ARBA" id="ARBA00022729"/>
    </source>
</evidence>
<protein>
    <submittedName>
        <fullName evidence="7">ABC transporter substrate-binding protein</fullName>
    </submittedName>
</protein>
<evidence type="ECO:0000313" key="7">
    <source>
        <dbReference type="EMBL" id="MFC5514467.1"/>
    </source>
</evidence>